<dbReference type="InterPro" id="IPR001648">
    <property type="entry name" value="Ribosomal_bS18"/>
</dbReference>
<sequence length="159" mass="18176">MNKLTLTRQLSTARTLLQSRIFNPSSGNENNKTNFNTITKRVDRGLVKHFEVGQLYEPFDLSMARIRLDRKNAAVNSANRRKNNSSHNGIHMTDLYTHPEQLSKYLSTTGQILSREVTGLSERDQKRLAKAIRRAQSIGLLSKVHRDITFLPSKNVSHF</sequence>
<dbReference type="OrthoDB" id="21463at2759"/>
<dbReference type="GO" id="GO:0032543">
    <property type="term" value="P:mitochondrial translation"/>
    <property type="evidence" value="ECO:0007669"/>
    <property type="project" value="TreeGrafter"/>
</dbReference>
<dbReference type="GO" id="GO:0003735">
    <property type="term" value="F:structural constituent of ribosome"/>
    <property type="evidence" value="ECO:0007669"/>
    <property type="project" value="EnsemblFungi"/>
</dbReference>
<dbReference type="InParanoid" id="I2GXZ7"/>
<comment type="similarity">
    <text evidence="1">Belongs to the bacterial ribosomal protein bS18 family.</text>
</comment>
<name>I2GXZ7_HENB6</name>
<dbReference type="RefSeq" id="XP_004178518.1">
    <property type="nucleotide sequence ID" value="XM_004178470.1"/>
</dbReference>
<proteinExistence type="inferred from homology"/>
<gene>
    <name evidence="5" type="primary">TBLA0B01560</name>
    <name evidence="5" type="ORF">TBLA_0B01560</name>
</gene>
<reference evidence="5 6" key="1">
    <citation type="journal article" date="2011" name="Proc. Natl. Acad. Sci. U.S.A.">
        <title>Evolutionary erosion of yeast sex chromosomes by mating-type switching accidents.</title>
        <authorList>
            <person name="Gordon J.L."/>
            <person name="Armisen D."/>
            <person name="Proux-Wera E."/>
            <person name="Oheigeartaigh S.S."/>
            <person name="Byrne K.P."/>
            <person name="Wolfe K.H."/>
        </authorList>
    </citation>
    <scope>NUCLEOTIDE SEQUENCE [LARGE SCALE GENOMIC DNA]</scope>
    <source>
        <strain evidence="6">ATCC 34711 / CBS 6284 / DSM 70876 / NBRC 10599 / NRRL Y-10934 / UCD 77-7</strain>
    </source>
</reference>
<evidence type="ECO:0000256" key="1">
    <source>
        <dbReference type="ARBA" id="ARBA00005589"/>
    </source>
</evidence>
<accession>I2GXZ7</accession>
<evidence type="ECO:0000256" key="2">
    <source>
        <dbReference type="ARBA" id="ARBA00022980"/>
    </source>
</evidence>
<dbReference type="STRING" id="1071380.I2GXZ7"/>
<keyword evidence="6" id="KW-1185">Reference proteome</keyword>
<dbReference type="GeneID" id="14494744"/>
<dbReference type="Proteomes" id="UP000002866">
    <property type="component" value="Chromosome 2"/>
</dbReference>
<dbReference type="eggNOG" id="KOG3162">
    <property type="taxonomic scope" value="Eukaryota"/>
</dbReference>
<dbReference type="Pfam" id="PF01084">
    <property type="entry name" value="Ribosomal_S18"/>
    <property type="match status" value="1"/>
</dbReference>
<dbReference type="GO" id="GO:0005763">
    <property type="term" value="C:mitochondrial small ribosomal subunit"/>
    <property type="evidence" value="ECO:0007669"/>
    <property type="project" value="EnsemblFungi"/>
</dbReference>
<protein>
    <recommendedName>
        <fullName evidence="4">Small ribosomal subunit protein bS18m</fullName>
    </recommendedName>
</protein>
<dbReference type="SUPFAM" id="SSF46911">
    <property type="entry name" value="Ribosomal protein S18"/>
    <property type="match status" value="1"/>
</dbReference>
<dbReference type="HOGENOM" id="CLU_082177_2_0_1"/>
<organism evidence="5 6">
    <name type="scientific">Henningerozyma blattae (strain ATCC 34711 / CBS 6284 / DSM 70876 / NBRC 10599 / NRRL Y-10934 / UCD 77-7)</name>
    <name type="common">Yeast</name>
    <name type="synonym">Tetrapisispora blattae</name>
    <dbReference type="NCBI Taxonomy" id="1071380"/>
    <lineage>
        <taxon>Eukaryota</taxon>
        <taxon>Fungi</taxon>
        <taxon>Dikarya</taxon>
        <taxon>Ascomycota</taxon>
        <taxon>Saccharomycotina</taxon>
        <taxon>Saccharomycetes</taxon>
        <taxon>Saccharomycetales</taxon>
        <taxon>Saccharomycetaceae</taxon>
        <taxon>Henningerozyma</taxon>
    </lineage>
</organism>
<dbReference type="KEGG" id="tbl:TBLA_0B01560"/>
<evidence type="ECO:0000256" key="4">
    <source>
        <dbReference type="ARBA" id="ARBA00035264"/>
    </source>
</evidence>
<dbReference type="GO" id="GO:0070181">
    <property type="term" value="F:small ribosomal subunit rRNA binding"/>
    <property type="evidence" value="ECO:0007669"/>
    <property type="project" value="TreeGrafter"/>
</dbReference>
<dbReference type="FunCoup" id="I2GXZ7">
    <property type="interactions" value="193"/>
</dbReference>
<keyword evidence="2" id="KW-0689">Ribosomal protein</keyword>
<dbReference type="InterPro" id="IPR036870">
    <property type="entry name" value="Ribosomal_bS18_sf"/>
</dbReference>
<dbReference type="OMA" id="IANTRYH"/>
<dbReference type="EMBL" id="HE806317">
    <property type="protein sequence ID" value="CCH58999.1"/>
    <property type="molecule type" value="Genomic_DNA"/>
</dbReference>
<dbReference type="PANTHER" id="PTHR13479:SF40">
    <property type="entry name" value="SMALL RIBOSOMAL SUBUNIT PROTEIN BS18M"/>
    <property type="match status" value="1"/>
</dbReference>
<dbReference type="AlphaFoldDB" id="I2GXZ7"/>
<dbReference type="PANTHER" id="PTHR13479">
    <property type="entry name" value="30S RIBOSOMAL PROTEIN S18"/>
    <property type="match status" value="1"/>
</dbReference>
<dbReference type="Gene3D" id="4.10.640.10">
    <property type="entry name" value="Ribosomal protein S18"/>
    <property type="match status" value="1"/>
</dbReference>
<evidence type="ECO:0000256" key="3">
    <source>
        <dbReference type="ARBA" id="ARBA00023274"/>
    </source>
</evidence>
<evidence type="ECO:0000313" key="6">
    <source>
        <dbReference type="Proteomes" id="UP000002866"/>
    </source>
</evidence>
<dbReference type="PRINTS" id="PR00974">
    <property type="entry name" value="RIBOSOMALS18"/>
</dbReference>
<keyword evidence="3" id="KW-0687">Ribonucleoprotein</keyword>
<evidence type="ECO:0000313" key="5">
    <source>
        <dbReference type="EMBL" id="CCH58999.1"/>
    </source>
</evidence>